<dbReference type="SUPFAM" id="SSF53300">
    <property type="entry name" value="vWA-like"/>
    <property type="match status" value="1"/>
</dbReference>
<evidence type="ECO:0000259" key="8">
    <source>
        <dbReference type="Pfam" id="PF25107"/>
    </source>
</evidence>
<dbReference type="InterPro" id="IPR056861">
    <property type="entry name" value="HMCN1-like_VWA"/>
</dbReference>
<dbReference type="Pfam" id="PF23560">
    <property type="entry name" value="GBD_Hemicentin"/>
    <property type="match status" value="1"/>
</dbReference>
<dbReference type="Proteomes" id="UP000749559">
    <property type="component" value="Unassembled WGS sequence"/>
</dbReference>
<comment type="subcellular location">
    <subcellularLocation>
        <location evidence="1">Secreted</location>
    </subcellularLocation>
</comment>
<dbReference type="InterPro" id="IPR056862">
    <property type="entry name" value="VWA7_N"/>
</dbReference>
<reference evidence="9" key="1">
    <citation type="submission" date="2022-03" db="EMBL/GenBank/DDBJ databases">
        <authorList>
            <person name="Martin C."/>
        </authorList>
    </citation>
    <scope>NUCLEOTIDE SEQUENCE</scope>
</reference>
<keyword evidence="3" id="KW-0732">Signal</keyword>
<feature type="domain" description="VWA7 Ig-like" evidence="6">
    <location>
        <begin position="732"/>
        <end position="827"/>
    </location>
</feature>
<dbReference type="OrthoDB" id="10043511at2759"/>
<dbReference type="PANTHER" id="PTHR14905">
    <property type="entry name" value="NG37"/>
    <property type="match status" value="1"/>
</dbReference>
<evidence type="ECO:0008006" key="11">
    <source>
        <dbReference type="Google" id="ProtNLM"/>
    </source>
</evidence>
<dbReference type="PANTHER" id="PTHR14905:SF7">
    <property type="entry name" value="VON WILLEBRAND FACTOR A DOMAIN-CONTAINING PROTEIN 7"/>
    <property type="match status" value="1"/>
</dbReference>
<dbReference type="InterPro" id="IPR057615">
    <property type="entry name" value="Ig_VWA7"/>
</dbReference>
<organism evidence="9 10">
    <name type="scientific">Owenia fusiformis</name>
    <name type="common">Polychaete worm</name>
    <dbReference type="NCBI Taxonomy" id="6347"/>
    <lineage>
        <taxon>Eukaryota</taxon>
        <taxon>Metazoa</taxon>
        <taxon>Spiralia</taxon>
        <taxon>Lophotrochozoa</taxon>
        <taxon>Annelida</taxon>
        <taxon>Polychaeta</taxon>
        <taxon>Sedentaria</taxon>
        <taxon>Canalipalpata</taxon>
        <taxon>Sabellida</taxon>
        <taxon>Oweniida</taxon>
        <taxon>Oweniidae</taxon>
        <taxon>Owenia</taxon>
    </lineage>
</organism>
<dbReference type="Gene3D" id="3.40.50.410">
    <property type="entry name" value="von Willebrand factor, type A domain"/>
    <property type="match status" value="1"/>
</dbReference>
<dbReference type="InterPro" id="IPR036465">
    <property type="entry name" value="vWFA_dom_sf"/>
</dbReference>
<dbReference type="GO" id="GO:0005576">
    <property type="term" value="C:extracellular region"/>
    <property type="evidence" value="ECO:0007669"/>
    <property type="project" value="UniProtKB-SubCell"/>
</dbReference>
<dbReference type="InterPro" id="IPR056475">
    <property type="entry name" value="GBD_Hemicentin/VWA7"/>
</dbReference>
<dbReference type="Pfam" id="PF25107">
    <property type="entry name" value="VWA7_N"/>
    <property type="match status" value="1"/>
</dbReference>
<feature type="domain" description="Hemicentin-1-like von Willebrand factor A" evidence="7">
    <location>
        <begin position="340"/>
        <end position="502"/>
    </location>
</feature>
<evidence type="ECO:0000256" key="4">
    <source>
        <dbReference type="ARBA" id="ARBA00023180"/>
    </source>
</evidence>
<dbReference type="InterPro" id="IPR052577">
    <property type="entry name" value="VWA7"/>
</dbReference>
<evidence type="ECO:0000256" key="2">
    <source>
        <dbReference type="ARBA" id="ARBA00022525"/>
    </source>
</evidence>
<name>A0A8J1UJL9_OWEFU</name>
<dbReference type="Pfam" id="PF25106">
    <property type="entry name" value="VWA_4"/>
    <property type="match status" value="1"/>
</dbReference>
<keyword evidence="4" id="KW-0325">Glycoprotein</keyword>
<keyword evidence="2" id="KW-0964">Secreted</keyword>
<evidence type="ECO:0000313" key="9">
    <source>
        <dbReference type="EMBL" id="CAH1788858.1"/>
    </source>
</evidence>
<dbReference type="AlphaFoldDB" id="A0A8J1UJL9"/>
<feature type="domain" description="Hemicentin/VWA7 galactose-binding" evidence="5">
    <location>
        <begin position="522"/>
        <end position="609"/>
    </location>
</feature>
<dbReference type="EMBL" id="CAIIXF020000007">
    <property type="protein sequence ID" value="CAH1788858.1"/>
    <property type="molecule type" value="Genomic_DNA"/>
</dbReference>
<gene>
    <name evidence="9" type="ORF">OFUS_LOCUS14314</name>
</gene>
<proteinExistence type="predicted"/>
<feature type="domain" description="VWA7 N-terminal" evidence="8">
    <location>
        <begin position="88"/>
        <end position="329"/>
    </location>
</feature>
<evidence type="ECO:0000259" key="7">
    <source>
        <dbReference type="Pfam" id="PF25106"/>
    </source>
</evidence>
<sequence>MKSISLNGFVCQVNSNMNMGKSIFVVFLLLNIGVINGFIPNRLRELFSNTASQTHIEITEKGILKSALRFFQENPHPDSDPIEVNGELTAKKLIQAYFGDDVSSKEFKNAIEEMSDANGEVDTDEVTSNLPSAHFDAERFDLANDRLIRLRQAVIAALDAEKFQSARKLTGQLMHTLQDFYSHSNWIEMGNTEPNRNLAVARSVGEVVSPDEDTCLECEDMTCYDNIIESINRRGLLTSGFFALSSLIGGPQKDGNGVEVPKKEGKCSHGGQIDITSKDTPAKGGINKDSALFLWSPHHYLHHQAADVAALATEEFLDGIREARGDEVYSQYLNLGFGTSLCFVIDTTGSMAADIEAAKSRSKQIVEERAKSSYKPYNYVLVPFNDPEYGPAQVTRDPDEFLVYLDELEAAGGNDWREYAISGVSLALQHVQKGSSCFVMTDAPAHDTNLTDHVIAQAKEKDVKLNFLVSYTGNNAERVPTVIADYLPISAATGGQIIDANKTDVLEITRVIDISLQSSEVLIYQVEGVSGTKTFPVDMSVSEVYVQVSSFDPLGTVDVKSTEDKTTEPSKITDLPNFVIYKLTSPETGLWEVTTSSSAKYNLKVTAKSYVDMNVKFVDQKPNSPHQGWRKIDGKPTTGGNTTILVLLDQTNDDWITLVEGIQFITQEGVVLKDVPVKNTTDILYSANEMLPSKDFRVLMYGKDNSLERVQRMLPELLSVSTIVVRWNTARNSSLTLEPGETAIIEYEVKNLGPSAVFKVEAVDSERFTKMVEPYRMTLGEESSETGTIAVTVPENTPLGTVNTITVTTSAETGVIMTNYFIFDIIVAVQNIDLEPPECYLILDDKSCPKNATECHYNDATWNISATFKDDKSGIGKIIIDEPVDKIYTIQDEPYMKILSYEISCCRKDVSVVVLDKAGNKGTCAELRRAFDFSGTPIIGIIICVLVVILLAVIVAFITYTKCKKGKGSSRQKAAYHKGEWRA</sequence>
<evidence type="ECO:0000256" key="1">
    <source>
        <dbReference type="ARBA" id="ARBA00004613"/>
    </source>
</evidence>
<protein>
    <recommendedName>
        <fullName evidence="11">von Willebrand factor A domain-containing protein 7-like</fullName>
    </recommendedName>
</protein>
<evidence type="ECO:0000259" key="5">
    <source>
        <dbReference type="Pfam" id="PF23560"/>
    </source>
</evidence>
<comment type="caution">
    <text evidence="9">The sequence shown here is derived from an EMBL/GenBank/DDBJ whole genome shotgun (WGS) entry which is preliminary data.</text>
</comment>
<accession>A0A8J1UJL9</accession>
<evidence type="ECO:0000256" key="3">
    <source>
        <dbReference type="ARBA" id="ARBA00022729"/>
    </source>
</evidence>
<evidence type="ECO:0000313" key="10">
    <source>
        <dbReference type="Proteomes" id="UP000749559"/>
    </source>
</evidence>
<dbReference type="Pfam" id="PF23619">
    <property type="entry name" value="Ig_VWA7"/>
    <property type="match status" value="1"/>
</dbReference>
<evidence type="ECO:0000259" key="6">
    <source>
        <dbReference type="Pfam" id="PF23619"/>
    </source>
</evidence>
<keyword evidence="10" id="KW-1185">Reference proteome</keyword>